<dbReference type="InterPro" id="IPR001810">
    <property type="entry name" value="F-box_dom"/>
</dbReference>
<comment type="caution">
    <text evidence="2">The sequence shown here is derived from an EMBL/GenBank/DDBJ whole genome shotgun (WGS) entry which is preliminary data.</text>
</comment>
<dbReference type="EMBL" id="JAAAXW010000522">
    <property type="protein sequence ID" value="KAF9536877.1"/>
    <property type="molecule type" value="Genomic_DNA"/>
</dbReference>
<dbReference type="InterPro" id="IPR036047">
    <property type="entry name" value="F-box-like_dom_sf"/>
</dbReference>
<keyword evidence="3" id="KW-1185">Reference proteome</keyword>
<gene>
    <name evidence="2" type="ORF">EC957_009503</name>
</gene>
<reference evidence="2" key="1">
    <citation type="journal article" date="2020" name="Fungal Divers.">
        <title>Resolving the Mortierellaceae phylogeny through synthesis of multi-gene phylogenetics and phylogenomics.</title>
        <authorList>
            <person name="Vandepol N."/>
            <person name="Liber J."/>
            <person name="Desiro A."/>
            <person name="Na H."/>
            <person name="Kennedy M."/>
            <person name="Barry K."/>
            <person name="Grigoriev I.V."/>
            <person name="Miller A.N."/>
            <person name="O'Donnell K."/>
            <person name="Stajich J.E."/>
            <person name="Bonito G."/>
        </authorList>
    </citation>
    <scope>NUCLEOTIDE SEQUENCE</scope>
    <source>
        <strain evidence="2">NRRL 2591</strain>
    </source>
</reference>
<dbReference type="SUPFAM" id="SSF81383">
    <property type="entry name" value="F-box domain"/>
    <property type="match status" value="1"/>
</dbReference>
<evidence type="ECO:0000313" key="3">
    <source>
        <dbReference type="Proteomes" id="UP000723463"/>
    </source>
</evidence>
<organism evidence="2 3">
    <name type="scientific">Mortierella hygrophila</name>
    <dbReference type="NCBI Taxonomy" id="979708"/>
    <lineage>
        <taxon>Eukaryota</taxon>
        <taxon>Fungi</taxon>
        <taxon>Fungi incertae sedis</taxon>
        <taxon>Mucoromycota</taxon>
        <taxon>Mortierellomycotina</taxon>
        <taxon>Mortierellomycetes</taxon>
        <taxon>Mortierellales</taxon>
        <taxon>Mortierellaceae</taxon>
        <taxon>Mortierella</taxon>
    </lineage>
</organism>
<evidence type="ECO:0000259" key="1">
    <source>
        <dbReference type="PROSITE" id="PS50181"/>
    </source>
</evidence>
<dbReference type="Proteomes" id="UP000723463">
    <property type="component" value="Unassembled WGS sequence"/>
</dbReference>
<feature type="domain" description="F-box" evidence="1">
    <location>
        <begin position="3"/>
        <end position="49"/>
    </location>
</feature>
<name>A0A9P6EWI8_9FUNG</name>
<dbReference type="AlphaFoldDB" id="A0A9P6EWI8"/>
<protein>
    <recommendedName>
        <fullName evidence="1">F-box domain-containing protein</fullName>
    </recommendedName>
</protein>
<sequence length="234" mass="25978">MADQQLPIFPPEIIRMIIDHLPIAALANTSTVNRAWLEHVRAHPIWTAMCQNGGYDRTDPLVPNAMTAVCLRSGYICGRCSSVTKGRPLPSDMPLATAIQGGPTLALCRRCRTNDMGHNFRFRGEVVSYVNGTITVSERQDDVNRGLVAIMTLIPIYAITKSDLVTAGVNPVATEPYLHAVIPIELFSRMEVQDVATRIHGGWNGIDAARNPKREWDRRQSYCERLLAIQQASE</sequence>
<dbReference type="PROSITE" id="PS50181">
    <property type="entry name" value="FBOX"/>
    <property type="match status" value="1"/>
</dbReference>
<accession>A0A9P6EWI8</accession>
<proteinExistence type="predicted"/>
<dbReference type="Pfam" id="PF00646">
    <property type="entry name" value="F-box"/>
    <property type="match status" value="1"/>
</dbReference>
<evidence type="ECO:0000313" key="2">
    <source>
        <dbReference type="EMBL" id="KAF9536877.1"/>
    </source>
</evidence>
<dbReference type="Gene3D" id="1.20.1280.50">
    <property type="match status" value="1"/>
</dbReference>